<dbReference type="EMBL" id="CAKASE010000074">
    <property type="protein sequence ID" value="CAG9575524.1"/>
    <property type="molecule type" value="Genomic_DNA"/>
</dbReference>
<reference evidence="2" key="1">
    <citation type="submission" date="2021-09" db="EMBL/GenBank/DDBJ databases">
        <authorList>
            <person name="Martin H S."/>
        </authorList>
    </citation>
    <scope>NUCLEOTIDE SEQUENCE</scope>
</reference>
<protein>
    <submittedName>
        <fullName evidence="2">(African queen) hypothetical protein</fullName>
    </submittedName>
</protein>
<dbReference type="Proteomes" id="UP000789524">
    <property type="component" value="Unassembled WGS sequence"/>
</dbReference>
<dbReference type="PANTHER" id="PTHR43157:SF31">
    <property type="entry name" value="PHOSPHATIDYLINOSITOL-GLYCAN BIOSYNTHESIS CLASS F PROTEIN"/>
    <property type="match status" value="1"/>
</dbReference>
<proteinExistence type="predicted"/>
<dbReference type="Gene3D" id="3.40.50.720">
    <property type="entry name" value="NAD(P)-binding Rossmann-like Domain"/>
    <property type="match status" value="1"/>
</dbReference>
<name>A0A8J2R211_9NEOP</name>
<organism evidence="2 3">
    <name type="scientific">Danaus chrysippus</name>
    <name type="common">African queen</name>
    <dbReference type="NCBI Taxonomy" id="151541"/>
    <lineage>
        <taxon>Eukaryota</taxon>
        <taxon>Metazoa</taxon>
        <taxon>Ecdysozoa</taxon>
        <taxon>Arthropoda</taxon>
        <taxon>Hexapoda</taxon>
        <taxon>Insecta</taxon>
        <taxon>Pterygota</taxon>
        <taxon>Neoptera</taxon>
        <taxon>Endopterygota</taxon>
        <taxon>Lepidoptera</taxon>
        <taxon>Glossata</taxon>
        <taxon>Ditrysia</taxon>
        <taxon>Papilionoidea</taxon>
        <taxon>Nymphalidae</taxon>
        <taxon>Danainae</taxon>
        <taxon>Danaini</taxon>
        <taxon>Danaina</taxon>
        <taxon>Danaus</taxon>
        <taxon>Anosia</taxon>
    </lineage>
</organism>
<dbReference type="PRINTS" id="PR00081">
    <property type="entry name" value="GDHRDH"/>
</dbReference>
<dbReference type="OrthoDB" id="191139at2759"/>
<dbReference type="PANTHER" id="PTHR43157">
    <property type="entry name" value="PHOSPHATIDYLINOSITOL-GLYCAN BIOSYNTHESIS CLASS F PROTEIN-RELATED"/>
    <property type="match status" value="1"/>
</dbReference>
<keyword evidence="1" id="KW-0560">Oxidoreductase</keyword>
<dbReference type="InterPro" id="IPR036291">
    <property type="entry name" value="NAD(P)-bd_dom_sf"/>
</dbReference>
<dbReference type="CDD" id="cd05327">
    <property type="entry name" value="retinol-DH_like_SDR_c_like"/>
    <property type="match status" value="1"/>
</dbReference>
<evidence type="ECO:0000313" key="2">
    <source>
        <dbReference type="EMBL" id="CAG9575524.1"/>
    </source>
</evidence>
<sequence>MINFTMVSSDVIKYVAVPVSLAVALGLIRKWRSRNWAKCTSNTCLRGKTFLITGANSGIGLETARALVKRKARVIFACRDIDKAKKVVAEIRSECDGGELIPMQLDLASFTSIEKFVDVVKAGFYKIDVLINNAGVATPLQLDMKTEEGFEIHLGVNHLGHFYLTNLLIDLLKKAAPSRIVIVTSTLHEKGKLDFDNLYIEDKIEKAKLGKRYRHNPGYCNSKLMNLYHARALAAKYRNSGTDVYACCPGFCYTNLFRDVVQWYHYVILAPVAFWYMKSAKQGAETVLHCATDYRLEGHTGKMYRNCTEYTSTYRFSKEEETKLWEVSEALVKARRPI</sequence>
<evidence type="ECO:0000256" key="1">
    <source>
        <dbReference type="ARBA" id="ARBA00023002"/>
    </source>
</evidence>
<comment type="caution">
    <text evidence="2">The sequence shown here is derived from an EMBL/GenBank/DDBJ whole genome shotgun (WGS) entry which is preliminary data.</text>
</comment>
<dbReference type="GO" id="GO:0016491">
    <property type="term" value="F:oxidoreductase activity"/>
    <property type="evidence" value="ECO:0007669"/>
    <property type="project" value="UniProtKB-KW"/>
</dbReference>
<dbReference type="AlphaFoldDB" id="A0A8J2R211"/>
<evidence type="ECO:0000313" key="3">
    <source>
        <dbReference type="Proteomes" id="UP000789524"/>
    </source>
</evidence>
<dbReference type="InterPro" id="IPR002347">
    <property type="entry name" value="SDR_fam"/>
</dbReference>
<keyword evidence="3" id="KW-1185">Reference proteome</keyword>
<dbReference type="Pfam" id="PF00106">
    <property type="entry name" value="adh_short"/>
    <property type="match status" value="1"/>
</dbReference>
<dbReference type="SUPFAM" id="SSF51735">
    <property type="entry name" value="NAD(P)-binding Rossmann-fold domains"/>
    <property type="match status" value="1"/>
</dbReference>
<accession>A0A8J2R211</accession>
<gene>
    <name evidence="2" type="ORF">DCHRY22_LOCUS11405</name>
</gene>